<feature type="compositionally biased region" description="Low complexity" evidence="1">
    <location>
        <begin position="134"/>
        <end position="154"/>
    </location>
</feature>
<feature type="transmembrane region" description="Helical" evidence="2">
    <location>
        <begin position="112"/>
        <end position="134"/>
    </location>
</feature>
<comment type="caution">
    <text evidence="3">The sequence shown here is derived from an EMBL/GenBank/DDBJ whole genome shotgun (WGS) entry which is preliminary data.</text>
</comment>
<feature type="compositionally biased region" description="Gly residues" evidence="1">
    <location>
        <begin position="231"/>
        <end position="242"/>
    </location>
</feature>
<organism evidence="3 4">
    <name type="scientific">Streptomyces cirratus</name>
    <dbReference type="NCBI Taxonomy" id="68187"/>
    <lineage>
        <taxon>Bacteria</taxon>
        <taxon>Bacillati</taxon>
        <taxon>Actinomycetota</taxon>
        <taxon>Actinomycetes</taxon>
        <taxon>Kitasatosporales</taxon>
        <taxon>Streptomycetaceae</taxon>
        <taxon>Streptomyces</taxon>
    </lineage>
</organism>
<reference evidence="4" key="1">
    <citation type="journal article" date="2019" name="Int. J. Syst. Evol. Microbiol.">
        <title>The Global Catalogue of Microorganisms (GCM) 10K type strain sequencing project: providing services to taxonomists for standard genome sequencing and annotation.</title>
        <authorList>
            <consortium name="The Broad Institute Genomics Platform"/>
            <consortium name="The Broad Institute Genome Sequencing Center for Infectious Disease"/>
            <person name="Wu L."/>
            <person name="Ma J."/>
        </authorList>
    </citation>
    <scope>NUCLEOTIDE SEQUENCE [LARGE SCALE GENOMIC DNA]</scope>
    <source>
        <strain evidence="4">JCM 4738</strain>
    </source>
</reference>
<evidence type="ECO:0000313" key="3">
    <source>
        <dbReference type="EMBL" id="GHB45421.1"/>
    </source>
</evidence>
<feature type="compositionally biased region" description="Gly residues" evidence="1">
    <location>
        <begin position="210"/>
        <end position="221"/>
    </location>
</feature>
<dbReference type="EMBL" id="BMVP01000002">
    <property type="protein sequence ID" value="GHB45421.1"/>
    <property type="molecule type" value="Genomic_DNA"/>
</dbReference>
<feature type="region of interest" description="Disordered" evidence="1">
    <location>
        <begin position="298"/>
        <end position="341"/>
    </location>
</feature>
<dbReference type="RefSeq" id="WP_190183103.1">
    <property type="nucleotide sequence ID" value="NZ_BMVP01000002.1"/>
</dbReference>
<keyword evidence="2" id="KW-1133">Transmembrane helix</keyword>
<accession>A0ABQ3EQ72</accession>
<evidence type="ECO:0000313" key="4">
    <source>
        <dbReference type="Proteomes" id="UP000642673"/>
    </source>
</evidence>
<feature type="region of interest" description="Disordered" evidence="1">
    <location>
        <begin position="134"/>
        <end position="271"/>
    </location>
</feature>
<keyword evidence="2" id="KW-0472">Membrane</keyword>
<gene>
    <name evidence="3" type="ORF">GCM10010347_13650</name>
</gene>
<protein>
    <recommendedName>
        <fullName evidence="5">Extensin</fullName>
    </recommendedName>
</protein>
<proteinExistence type="predicted"/>
<dbReference type="Proteomes" id="UP000642673">
    <property type="component" value="Unassembled WGS sequence"/>
</dbReference>
<sequence>MADERNRWLDRAAAERLLRGERPVGPDADQQAGADAARLRAALAALAPSPARQELPGEAAALAAFRTARATPVRPAEPDVRAADAREPLVDLSPAPLVRIPAQRRRSAPVRLGLAAALASVAVGGLAAAASGLLDGSTHDSAAPGPAVSVSADADPTPSGDVSDPTLGPQPQPTPLRDQGGVSPSPGASRFPGTDGRKDPGVPASTPGPAGTGTSGTGTDGSGSQNDFTGGTSGAPDGGSADGGDKDKDKKDRELRLQGKDLCGDYRAGRLTGDRRERLIKLAKTVAQIPHFCADILDGPGGTTKSGSSGPGAATPGGDKGGVLPAPTLLPGGALRFRTPA</sequence>
<feature type="compositionally biased region" description="Low complexity" evidence="1">
    <location>
        <begin position="305"/>
        <end position="335"/>
    </location>
</feature>
<name>A0ABQ3EQ72_9ACTN</name>
<feature type="compositionally biased region" description="Basic and acidic residues" evidence="1">
    <location>
        <begin position="243"/>
        <end position="271"/>
    </location>
</feature>
<evidence type="ECO:0000256" key="2">
    <source>
        <dbReference type="SAM" id="Phobius"/>
    </source>
</evidence>
<evidence type="ECO:0008006" key="5">
    <source>
        <dbReference type="Google" id="ProtNLM"/>
    </source>
</evidence>
<keyword evidence="2" id="KW-0812">Transmembrane</keyword>
<keyword evidence="4" id="KW-1185">Reference proteome</keyword>
<evidence type="ECO:0000256" key="1">
    <source>
        <dbReference type="SAM" id="MobiDB-lite"/>
    </source>
</evidence>